<protein>
    <submittedName>
        <fullName evidence="1">Uncharacterized protein</fullName>
    </submittedName>
</protein>
<dbReference type="Proteomes" id="UP000186868">
    <property type="component" value="Unassembled WGS sequence"/>
</dbReference>
<reference evidence="1 2" key="1">
    <citation type="submission" date="2016-11" db="EMBL/GenBank/DDBJ databases">
        <title>Draft Genome Sequences of Nine Cyanobacterial Strains from Diverse Habitats.</title>
        <authorList>
            <person name="Zhu T."/>
            <person name="Hou S."/>
            <person name="Lu X."/>
            <person name="Hess W.R."/>
        </authorList>
    </citation>
    <scope>NUCLEOTIDE SEQUENCE [LARGE SCALE GENOMIC DNA]</scope>
    <source>
        <strain evidence="1 2">NIES-593</strain>
    </source>
</reference>
<dbReference type="STRING" id="1921803.NIES593_08060"/>
<dbReference type="AlphaFoldDB" id="A0A1U7HKK8"/>
<proteinExistence type="predicted"/>
<organism evidence="1 2">
    <name type="scientific">Hydrococcus rivularis NIES-593</name>
    <dbReference type="NCBI Taxonomy" id="1921803"/>
    <lineage>
        <taxon>Bacteria</taxon>
        <taxon>Bacillati</taxon>
        <taxon>Cyanobacteriota</taxon>
        <taxon>Cyanophyceae</taxon>
        <taxon>Pleurocapsales</taxon>
        <taxon>Hydrococcaceae</taxon>
        <taxon>Hydrococcus</taxon>
    </lineage>
</organism>
<keyword evidence="2" id="KW-1185">Reference proteome</keyword>
<sequence length="75" mass="8676">MLDLIFHDGGRLNPSQKSSYHGIVTRLNNCKSQDFSRINEAKVAQWKNNLVKMLASIAKLTILIFEDWAKKFLLR</sequence>
<dbReference type="EMBL" id="MRCB01000007">
    <property type="protein sequence ID" value="OKH24107.1"/>
    <property type="molecule type" value="Genomic_DNA"/>
</dbReference>
<evidence type="ECO:0000313" key="1">
    <source>
        <dbReference type="EMBL" id="OKH24107.1"/>
    </source>
</evidence>
<accession>A0A1U7HKK8</accession>
<gene>
    <name evidence="1" type="ORF">NIES593_08060</name>
</gene>
<name>A0A1U7HKK8_9CYAN</name>
<comment type="caution">
    <text evidence="1">The sequence shown here is derived from an EMBL/GenBank/DDBJ whole genome shotgun (WGS) entry which is preliminary data.</text>
</comment>
<evidence type="ECO:0000313" key="2">
    <source>
        <dbReference type="Proteomes" id="UP000186868"/>
    </source>
</evidence>